<dbReference type="Proteomes" id="UP000317835">
    <property type="component" value="Chromosome"/>
</dbReference>
<protein>
    <recommendedName>
        <fullName evidence="3">DUF4375 domain-containing protein</fullName>
    </recommendedName>
</protein>
<accession>A0A518GZS7</accession>
<reference evidence="1 2" key="1">
    <citation type="submission" date="2019-02" db="EMBL/GenBank/DDBJ databases">
        <title>Deep-cultivation of Planctomycetes and their phenomic and genomic characterization uncovers novel biology.</title>
        <authorList>
            <person name="Wiegand S."/>
            <person name="Jogler M."/>
            <person name="Boedeker C."/>
            <person name="Pinto D."/>
            <person name="Vollmers J."/>
            <person name="Rivas-Marin E."/>
            <person name="Kohn T."/>
            <person name="Peeters S.H."/>
            <person name="Heuer A."/>
            <person name="Rast P."/>
            <person name="Oberbeckmann S."/>
            <person name="Bunk B."/>
            <person name="Jeske O."/>
            <person name="Meyerdierks A."/>
            <person name="Storesund J.E."/>
            <person name="Kallscheuer N."/>
            <person name="Luecker S."/>
            <person name="Lage O.M."/>
            <person name="Pohl T."/>
            <person name="Merkel B.J."/>
            <person name="Hornburger P."/>
            <person name="Mueller R.-W."/>
            <person name="Bruemmer F."/>
            <person name="Labrenz M."/>
            <person name="Spormann A.M."/>
            <person name="Op den Camp H."/>
            <person name="Overmann J."/>
            <person name="Amann R."/>
            <person name="Jetten M.S.M."/>
            <person name="Mascher T."/>
            <person name="Medema M.H."/>
            <person name="Devos D.P."/>
            <person name="Kaster A.-K."/>
            <person name="Ovreas L."/>
            <person name="Rohde M."/>
            <person name="Galperin M.Y."/>
            <person name="Jogler C."/>
        </authorList>
    </citation>
    <scope>NUCLEOTIDE SEQUENCE [LARGE SCALE GENOMIC DNA]</scope>
    <source>
        <strain evidence="1 2">ElP</strain>
    </source>
</reference>
<proteinExistence type="predicted"/>
<evidence type="ECO:0000313" key="1">
    <source>
        <dbReference type="EMBL" id="QDV34099.1"/>
    </source>
</evidence>
<gene>
    <name evidence="1" type="ORF">ElP_19810</name>
</gene>
<dbReference type="OrthoDB" id="9885370at2"/>
<evidence type="ECO:0008006" key="3">
    <source>
        <dbReference type="Google" id="ProtNLM"/>
    </source>
</evidence>
<sequence>MSTSDCSELDQIGPLVDDYADHVERWRAEHDAAEACDRLGELLVLGVALSILIDKADAGWRSAILSEGERYDPATAGAFEGFYRDWLRPADAILEQIAAFEAQGHAVKRADQFRQAVREAKAVLTPDDEFFVEDDLADRRDEAVRAHQEGRTAEMNEFGA</sequence>
<dbReference type="KEGG" id="tpla:ElP_19810"/>
<keyword evidence="2" id="KW-1185">Reference proteome</keyword>
<name>A0A518GZS7_9BACT</name>
<organism evidence="1 2">
    <name type="scientific">Tautonia plasticadhaerens</name>
    <dbReference type="NCBI Taxonomy" id="2527974"/>
    <lineage>
        <taxon>Bacteria</taxon>
        <taxon>Pseudomonadati</taxon>
        <taxon>Planctomycetota</taxon>
        <taxon>Planctomycetia</taxon>
        <taxon>Isosphaerales</taxon>
        <taxon>Isosphaeraceae</taxon>
        <taxon>Tautonia</taxon>
    </lineage>
</organism>
<dbReference type="RefSeq" id="WP_145268744.1">
    <property type="nucleotide sequence ID" value="NZ_CP036426.1"/>
</dbReference>
<dbReference type="AlphaFoldDB" id="A0A518GZS7"/>
<evidence type="ECO:0000313" key="2">
    <source>
        <dbReference type="Proteomes" id="UP000317835"/>
    </source>
</evidence>
<dbReference type="EMBL" id="CP036426">
    <property type="protein sequence ID" value="QDV34099.1"/>
    <property type="molecule type" value="Genomic_DNA"/>
</dbReference>